<dbReference type="InterPro" id="IPR044730">
    <property type="entry name" value="RNase_H-like_dom_plant"/>
</dbReference>
<dbReference type="Proteomes" id="UP001415857">
    <property type="component" value="Unassembled WGS sequence"/>
</dbReference>
<dbReference type="SUPFAM" id="SSF51197">
    <property type="entry name" value="Clavaminate synthase-like"/>
    <property type="match status" value="1"/>
</dbReference>
<name>A0AAP0S394_LIQFO</name>
<keyword evidence="5" id="KW-1185">Reference proteome</keyword>
<dbReference type="InterPro" id="IPR053151">
    <property type="entry name" value="RNase_H-like"/>
</dbReference>
<accession>A0AAP0S394</accession>
<dbReference type="Gene3D" id="3.30.420.10">
    <property type="entry name" value="Ribonuclease H-like superfamily/Ribonuclease H"/>
    <property type="match status" value="1"/>
</dbReference>
<dbReference type="PANTHER" id="PTHR47723:SF23">
    <property type="entry name" value="REVERSE TRANSCRIPTASE-LIKE PROTEIN"/>
    <property type="match status" value="1"/>
</dbReference>
<dbReference type="AlphaFoldDB" id="A0AAP0S394"/>
<evidence type="ECO:0000256" key="1">
    <source>
        <dbReference type="ARBA" id="ARBA00022723"/>
    </source>
</evidence>
<dbReference type="PANTHER" id="PTHR47723">
    <property type="entry name" value="OS05G0353850 PROTEIN"/>
    <property type="match status" value="1"/>
</dbReference>
<gene>
    <name evidence="4" type="ORF">L1049_014419</name>
</gene>
<dbReference type="GO" id="GO:0046872">
    <property type="term" value="F:metal ion binding"/>
    <property type="evidence" value="ECO:0007669"/>
    <property type="project" value="UniProtKB-KW"/>
</dbReference>
<dbReference type="PROSITE" id="PS50879">
    <property type="entry name" value="RNASE_H_1"/>
    <property type="match status" value="1"/>
</dbReference>
<dbReference type="InterPro" id="IPR026992">
    <property type="entry name" value="DIOX_N"/>
</dbReference>
<dbReference type="SUPFAM" id="SSF53098">
    <property type="entry name" value="Ribonuclease H-like"/>
    <property type="match status" value="1"/>
</dbReference>
<keyword evidence="2" id="KW-0408">Iron</keyword>
<evidence type="ECO:0000256" key="2">
    <source>
        <dbReference type="ARBA" id="ARBA00023004"/>
    </source>
</evidence>
<evidence type="ECO:0000259" key="3">
    <source>
        <dbReference type="PROSITE" id="PS50879"/>
    </source>
</evidence>
<dbReference type="InterPro" id="IPR027443">
    <property type="entry name" value="IPNS-like_sf"/>
</dbReference>
<sequence>MLQKNGVPSTLSIIGVPIEVLEDVKDAAHQFFGLPVEEKRKYMKEGPATSSAYMGTGFSVGAQKVSDQVERLPQSALCMCLIEDHEASSTCWPPVCKNLSSQVYNLWLVASMQIFYDIWAAKNVFRFEDNQPNVQRICLHIQPLLFYVSKLSTDYMSNSISDLQILHSFDVRGIPRKVPSIVSVAWQCPLPSWIKLNTDNLTKSNPGPAVVGGVFRNYRGFVKGAFAFNIGVQTAFYAELLAVIIGIEKA</sequence>
<feature type="domain" description="RNase H type-1" evidence="3">
    <location>
        <begin position="190"/>
        <end position="250"/>
    </location>
</feature>
<dbReference type="GO" id="GO:0004523">
    <property type="term" value="F:RNA-DNA hybrid ribonuclease activity"/>
    <property type="evidence" value="ECO:0007669"/>
    <property type="project" value="InterPro"/>
</dbReference>
<dbReference type="Pfam" id="PF13456">
    <property type="entry name" value="RVT_3"/>
    <property type="match status" value="1"/>
</dbReference>
<evidence type="ECO:0000313" key="4">
    <source>
        <dbReference type="EMBL" id="KAK9286040.1"/>
    </source>
</evidence>
<dbReference type="CDD" id="cd06222">
    <property type="entry name" value="RNase_H_like"/>
    <property type="match status" value="1"/>
</dbReference>
<proteinExistence type="predicted"/>
<evidence type="ECO:0000313" key="5">
    <source>
        <dbReference type="Proteomes" id="UP001415857"/>
    </source>
</evidence>
<dbReference type="Gene3D" id="2.60.120.330">
    <property type="entry name" value="B-lactam Antibiotic, Isopenicillin N Synthase, Chain"/>
    <property type="match status" value="1"/>
</dbReference>
<comment type="caution">
    <text evidence="4">The sequence shown here is derived from an EMBL/GenBank/DDBJ whole genome shotgun (WGS) entry which is preliminary data.</text>
</comment>
<protein>
    <recommendedName>
        <fullName evidence="3">RNase H type-1 domain-containing protein</fullName>
    </recommendedName>
</protein>
<dbReference type="InterPro" id="IPR012337">
    <property type="entry name" value="RNaseH-like_sf"/>
</dbReference>
<dbReference type="EMBL" id="JBBPBK010000004">
    <property type="protein sequence ID" value="KAK9286040.1"/>
    <property type="molecule type" value="Genomic_DNA"/>
</dbReference>
<reference evidence="4 5" key="1">
    <citation type="journal article" date="2024" name="Plant J.">
        <title>Genome sequences and population genomics reveal climatic adaptation and genomic divergence between two closely related sweetgum species.</title>
        <authorList>
            <person name="Xu W.Q."/>
            <person name="Ren C.Q."/>
            <person name="Zhang X.Y."/>
            <person name="Comes H.P."/>
            <person name="Liu X.H."/>
            <person name="Li Y.G."/>
            <person name="Kettle C.J."/>
            <person name="Jalonen R."/>
            <person name="Gaisberger H."/>
            <person name="Ma Y.Z."/>
            <person name="Qiu Y.X."/>
        </authorList>
    </citation>
    <scope>NUCLEOTIDE SEQUENCE [LARGE SCALE GENOMIC DNA]</scope>
    <source>
        <strain evidence="4">Hangzhou</strain>
    </source>
</reference>
<keyword evidence="1" id="KW-0479">Metal-binding</keyword>
<organism evidence="4 5">
    <name type="scientific">Liquidambar formosana</name>
    <name type="common">Formosan gum</name>
    <dbReference type="NCBI Taxonomy" id="63359"/>
    <lineage>
        <taxon>Eukaryota</taxon>
        <taxon>Viridiplantae</taxon>
        <taxon>Streptophyta</taxon>
        <taxon>Embryophyta</taxon>
        <taxon>Tracheophyta</taxon>
        <taxon>Spermatophyta</taxon>
        <taxon>Magnoliopsida</taxon>
        <taxon>eudicotyledons</taxon>
        <taxon>Gunneridae</taxon>
        <taxon>Pentapetalae</taxon>
        <taxon>Saxifragales</taxon>
        <taxon>Altingiaceae</taxon>
        <taxon>Liquidambar</taxon>
    </lineage>
</organism>
<dbReference type="InterPro" id="IPR002156">
    <property type="entry name" value="RNaseH_domain"/>
</dbReference>
<dbReference type="GO" id="GO:0003676">
    <property type="term" value="F:nucleic acid binding"/>
    <property type="evidence" value="ECO:0007669"/>
    <property type="project" value="InterPro"/>
</dbReference>
<dbReference type="InterPro" id="IPR036397">
    <property type="entry name" value="RNaseH_sf"/>
</dbReference>
<dbReference type="Pfam" id="PF14226">
    <property type="entry name" value="DIOX_N"/>
    <property type="match status" value="1"/>
</dbReference>